<gene>
    <name evidence="1" type="ORF">IAC58_02405</name>
</gene>
<protein>
    <submittedName>
        <fullName evidence="1">Uncharacterized protein</fullName>
    </submittedName>
</protein>
<dbReference type="AlphaFoldDB" id="A0A9D9DJ25"/>
<evidence type="ECO:0000313" key="2">
    <source>
        <dbReference type="Proteomes" id="UP000823613"/>
    </source>
</evidence>
<comment type="caution">
    <text evidence="1">The sequence shown here is derived from an EMBL/GenBank/DDBJ whole genome shotgun (WGS) entry which is preliminary data.</text>
</comment>
<evidence type="ECO:0000313" key="1">
    <source>
        <dbReference type="EMBL" id="MBO8427396.1"/>
    </source>
</evidence>
<reference evidence="1" key="1">
    <citation type="submission" date="2020-10" db="EMBL/GenBank/DDBJ databases">
        <authorList>
            <person name="Gilroy R."/>
        </authorList>
    </citation>
    <scope>NUCLEOTIDE SEQUENCE</scope>
    <source>
        <strain evidence="1">11159</strain>
    </source>
</reference>
<dbReference type="Proteomes" id="UP000823613">
    <property type="component" value="Unassembled WGS sequence"/>
</dbReference>
<reference evidence="1" key="2">
    <citation type="journal article" date="2021" name="PeerJ">
        <title>Extensive microbial diversity within the chicken gut microbiome revealed by metagenomics and culture.</title>
        <authorList>
            <person name="Gilroy R."/>
            <person name="Ravi A."/>
            <person name="Getino M."/>
            <person name="Pursley I."/>
            <person name="Horton D.L."/>
            <person name="Alikhan N.F."/>
            <person name="Baker D."/>
            <person name="Gharbi K."/>
            <person name="Hall N."/>
            <person name="Watson M."/>
            <person name="Adriaenssens E.M."/>
            <person name="Foster-Nyarko E."/>
            <person name="Jarju S."/>
            <person name="Secka A."/>
            <person name="Antonio M."/>
            <person name="Oren A."/>
            <person name="Chaudhuri R.R."/>
            <person name="La Ragione R."/>
            <person name="Hildebrand F."/>
            <person name="Pallen M.J."/>
        </authorList>
    </citation>
    <scope>NUCLEOTIDE SEQUENCE</scope>
    <source>
        <strain evidence="1">11159</strain>
    </source>
</reference>
<dbReference type="EMBL" id="JADIMY010000050">
    <property type="protein sequence ID" value="MBO8427396.1"/>
    <property type="molecule type" value="Genomic_DNA"/>
</dbReference>
<accession>A0A9D9DJ25</accession>
<sequence>MNKFIAYEDYDIATLINVWINELKNHKFIEKIEDEERFKDFLSIEAEVLNLNYLNYLLYTFLNSLENKEDKINNKFNYFVNSISINEKAYKLKIRYINEFYKEKFDR</sequence>
<proteinExistence type="predicted"/>
<organism evidence="1 2">
    <name type="scientific">Candidatus Onthovivens merdipullorum</name>
    <dbReference type="NCBI Taxonomy" id="2840889"/>
    <lineage>
        <taxon>Bacteria</taxon>
        <taxon>Bacillati</taxon>
        <taxon>Bacillota</taxon>
        <taxon>Bacilli</taxon>
        <taxon>Bacillales</taxon>
        <taxon>Candidatus Onthovivens</taxon>
    </lineage>
</organism>
<name>A0A9D9DJ25_9BACL</name>